<evidence type="ECO:0000256" key="1">
    <source>
        <dbReference type="SAM" id="SignalP"/>
    </source>
</evidence>
<proteinExistence type="predicted"/>
<feature type="signal peptide" evidence="1">
    <location>
        <begin position="1"/>
        <end position="24"/>
    </location>
</feature>
<evidence type="ECO:0000313" key="3">
    <source>
        <dbReference type="Proteomes" id="UP001195483"/>
    </source>
</evidence>
<comment type="caution">
    <text evidence="2">The sequence shown here is derived from an EMBL/GenBank/DDBJ whole genome shotgun (WGS) entry which is preliminary data.</text>
</comment>
<keyword evidence="3" id="KW-1185">Reference proteome</keyword>
<organism evidence="2 3">
    <name type="scientific">Potamilus streckersoni</name>
    <dbReference type="NCBI Taxonomy" id="2493646"/>
    <lineage>
        <taxon>Eukaryota</taxon>
        <taxon>Metazoa</taxon>
        <taxon>Spiralia</taxon>
        <taxon>Lophotrochozoa</taxon>
        <taxon>Mollusca</taxon>
        <taxon>Bivalvia</taxon>
        <taxon>Autobranchia</taxon>
        <taxon>Heteroconchia</taxon>
        <taxon>Palaeoheterodonta</taxon>
        <taxon>Unionida</taxon>
        <taxon>Unionoidea</taxon>
        <taxon>Unionidae</taxon>
        <taxon>Ambleminae</taxon>
        <taxon>Lampsilini</taxon>
        <taxon>Potamilus</taxon>
    </lineage>
</organism>
<protein>
    <submittedName>
        <fullName evidence="2">Uncharacterized protein</fullName>
    </submittedName>
</protein>
<dbReference type="AlphaFoldDB" id="A0AAE0SI67"/>
<sequence length="99" mass="11644">MVCPWARHTTLIASELINLLVFMCQKKIKPYNDPETKNFQNIKCTVRSDEKTDTLTKRKQQDQVIHLDNMHLKIKCKSISQRNLIESFVTFLQILLIDP</sequence>
<reference evidence="2" key="2">
    <citation type="journal article" date="2021" name="Genome Biol. Evol.">
        <title>Developing a high-quality reference genome for a parasitic bivalve with doubly uniparental inheritance (Bivalvia: Unionida).</title>
        <authorList>
            <person name="Smith C.H."/>
        </authorList>
    </citation>
    <scope>NUCLEOTIDE SEQUENCE</scope>
    <source>
        <strain evidence="2">CHS0354</strain>
        <tissue evidence="2">Mantle</tissue>
    </source>
</reference>
<gene>
    <name evidence="2" type="ORF">CHS0354_019443</name>
</gene>
<name>A0AAE0SI67_9BIVA</name>
<dbReference type="EMBL" id="JAEAOA010001195">
    <property type="protein sequence ID" value="KAK3592151.1"/>
    <property type="molecule type" value="Genomic_DNA"/>
</dbReference>
<evidence type="ECO:0000313" key="2">
    <source>
        <dbReference type="EMBL" id="KAK3592151.1"/>
    </source>
</evidence>
<reference evidence="2" key="3">
    <citation type="submission" date="2023-05" db="EMBL/GenBank/DDBJ databases">
        <authorList>
            <person name="Smith C.H."/>
        </authorList>
    </citation>
    <scope>NUCLEOTIDE SEQUENCE</scope>
    <source>
        <strain evidence="2">CHS0354</strain>
        <tissue evidence="2">Mantle</tissue>
    </source>
</reference>
<feature type="chain" id="PRO_5042064179" evidence="1">
    <location>
        <begin position="25"/>
        <end position="99"/>
    </location>
</feature>
<dbReference type="Proteomes" id="UP001195483">
    <property type="component" value="Unassembled WGS sequence"/>
</dbReference>
<reference evidence="2" key="1">
    <citation type="journal article" date="2021" name="Genome Biol. Evol.">
        <title>A High-Quality Reference Genome for a Parasitic Bivalve with Doubly Uniparental Inheritance (Bivalvia: Unionida).</title>
        <authorList>
            <person name="Smith C.H."/>
        </authorList>
    </citation>
    <scope>NUCLEOTIDE SEQUENCE</scope>
    <source>
        <strain evidence="2">CHS0354</strain>
    </source>
</reference>
<keyword evidence="1" id="KW-0732">Signal</keyword>
<accession>A0AAE0SI67</accession>